<dbReference type="AlphaFoldDB" id="A0ABD3RS18"/>
<evidence type="ECO:0000313" key="6">
    <source>
        <dbReference type="EMBL" id="KAL3815653.1"/>
    </source>
</evidence>
<dbReference type="InterPro" id="IPR043504">
    <property type="entry name" value="Peptidase_S1_PA_chymotrypsin"/>
</dbReference>
<evidence type="ECO:0000256" key="4">
    <source>
        <dbReference type="RuleBase" id="RU363034"/>
    </source>
</evidence>
<dbReference type="Proteomes" id="UP001530377">
    <property type="component" value="Unassembled WGS sequence"/>
</dbReference>
<evidence type="ECO:0000313" key="7">
    <source>
        <dbReference type="Proteomes" id="UP001530377"/>
    </source>
</evidence>
<keyword evidence="4" id="KW-0378">Hydrolase</keyword>
<dbReference type="PROSITE" id="PS00135">
    <property type="entry name" value="TRYPSIN_SER"/>
    <property type="match status" value="1"/>
</dbReference>
<dbReference type="PANTHER" id="PTHR24276">
    <property type="entry name" value="POLYSERASE-RELATED"/>
    <property type="match status" value="1"/>
</dbReference>
<dbReference type="PRINTS" id="PR00722">
    <property type="entry name" value="CHYMOTRYPSIN"/>
</dbReference>
<reference evidence="6 7" key="1">
    <citation type="submission" date="2024-10" db="EMBL/GenBank/DDBJ databases">
        <title>Updated reference genomes for cyclostephanoid diatoms.</title>
        <authorList>
            <person name="Roberts W.R."/>
            <person name="Alverson A.J."/>
        </authorList>
    </citation>
    <scope>NUCLEOTIDE SEQUENCE [LARGE SCALE GENOMIC DNA]</scope>
    <source>
        <strain evidence="6 7">AJA228-03</strain>
    </source>
</reference>
<keyword evidence="4" id="KW-0645">Protease</keyword>
<dbReference type="PROSITE" id="PS50240">
    <property type="entry name" value="TRYPSIN_DOM"/>
    <property type="match status" value="1"/>
</dbReference>
<sequence>MRSIQLLSAGLVLSDASARSLLRRRRRHAGDEEERSSGGIEVEYIEYNDDNDRGDLFETRIIGGTAAVVGKHRYAVSLRDNLGYHYCGGSLIARDVVLTAAHCRVGDVPDSVVLMDEENEIDGAANAIREGGNGCMIHPGYDPSTTDNDFMLVFLEESMYGNVKLAKLNSKPYVPAPGRIVTVMGWGDTNARDDTTAFSETLRVANLNVISNRRCDASEGTIGGWHETYEGQITGNMLCARAVGRDGCRGDSGGPLVVRGTDLQVGVISWGIGCGNYNLPGVYARVSSAYRWIESAVCKRSAHAGEAGFVCGDHVRRSRGNDDNDNIGSQAEDFASGYNNRGLTGITNDAIDLISSLLGDEGGS</sequence>
<evidence type="ECO:0000259" key="5">
    <source>
        <dbReference type="PROSITE" id="PS50240"/>
    </source>
</evidence>
<dbReference type="GO" id="GO:0008236">
    <property type="term" value="F:serine-type peptidase activity"/>
    <property type="evidence" value="ECO:0007669"/>
    <property type="project" value="UniProtKB-KW"/>
</dbReference>
<comment type="caution">
    <text evidence="6">The sequence shown here is derived from an EMBL/GenBank/DDBJ whole genome shotgun (WGS) entry which is preliminary data.</text>
</comment>
<feature type="domain" description="Peptidase S1" evidence="5">
    <location>
        <begin position="61"/>
        <end position="298"/>
    </location>
</feature>
<evidence type="ECO:0000256" key="2">
    <source>
        <dbReference type="ARBA" id="ARBA00023026"/>
    </source>
</evidence>
<keyword evidence="3" id="KW-1015">Disulfide bond</keyword>
<dbReference type="Gene3D" id="2.40.10.10">
    <property type="entry name" value="Trypsin-like serine proteases"/>
    <property type="match status" value="1"/>
</dbReference>
<dbReference type="CDD" id="cd00190">
    <property type="entry name" value="Tryp_SPc"/>
    <property type="match status" value="1"/>
</dbReference>
<dbReference type="InterPro" id="IPR033116">
    <property type="entry name" value="TRYPSIN_SER"/>
</dbReference>
<organism evidence="6 7">
    <name type="scientific">Cyclostephanos tholiformis</name>
    <dbReference type="NCBI Taxonomy" id="382380"/>
    <lineage>
        <taxon>Eukaryota</taxon>
        <taxon>Sar</taxon>
        <taxon>Stramenopiles</taxon>
        <taxon>Ochrophyta</taxon>
        <taxon>Bacillariophyta</taxon>
        <taxon>Coscinodiscophyceae</taxon>
        <taxon>Thalassiosirophycidae</taxon>
        <taxon>Stephanodiscales</taxon>
        <taxon>Stephanodiscaceae</taxon>
        <taxon>Cyclostephanos</taxon>
    </lineage>
</organism>
<dbReference type="PANTHER" id="PTHR24276:SF91">
    <property type="entry name" value="AT26814P-RELATED"/>
    <property type="match status" value="1"/>
</dbReference>
<accession>A0ABD3RS18</accession>
<keyword evidence="7" id="KW-1185">Reference proteome</keyword>
<dbReference type="Pfam" id="PF00089">
    <property type="entry name" value="Trypsin"/>
    <property type="match status" value="1"/>
</dbReference>
<dbReference type="InterPro" id="IPR009003">
    <property type="entry name" value="Peptidase_S1_PA"/>
</dbReference>
<dbReference type="SMART" id="SM00020">
    <property type="entry name" value="Tryp_SPc"/>
    <property type="match status" value="1"/>
</dbReference>
<gene>
    <name evidence="6" type="ORF">ACHAXA_006928</name>
</gene>
<proteinExistence type="inferred from homology"/>
<evidence type="ECO:0000256" key="1">
    <source>
        <dbReference type="ARBA" id="ARBA00007664"/>
    </source>
</evidence>
<dbReference type="GO" id="GO:0006508">
    <property type="term" value="P:proteolysis"/>
    <property type="evidence" value="ECO:0007669"/>
    <property type="project" value="UniProtKB-KW"/>
</dbReference>
<comment type="similarity">
    <text evidence="1">Belongs to the peptidase S1 family.</text>
</comment>
<dbReference type="InterPro" id="IPR050430">
    <property type="entry name" value="Peptidase_S1"/>
</dbReference>
<evidence type="ECO:0000256" key="3">
    <source>
        <dbReference type="ARBA" id="ARBA00023157"/>
    </source>
</evidence>
<dbReference type="InterPro" id="IPR001254">
    <property type="entry name" value="Trypsin_dom"/>
</dbReference>
<keyword evidence="4" id="KW-0720">Serine protease</keyword>
<dbReference type="SUPFAM" id="SSF50494">
    <property type="entry name" value="Trypsin-like serine proteases"/>
    <property type="match status" value="1"/>
</dbReference>
<name>A0ABD3RS18_9STRA</name>
<dbReference type="FunFam" id="2.40.10.10:FF:000002">
    <property type="entry name" value="Transmembrane protease serine"/>
    <property type="match status" value="1"/>
</dbReference>
<protein>
    <recommendedName>
        <fullName evidence="5">Peptidase S1 domain-containing protein</fullName>
    </recommendedName>
</protein>
<keyword evidence="2" id="KW-0843">Virulence</keyword>
<dbReference type="InterPro" id="IPR001314">
    <property type="entry name" value="Peptidase_S1A"/>
</dbReference>
<dbReference type="InterPro" id="IPR018114">
    <property type="entry name" value="TRYPSIN_HIS"/>
</dbReference>
<dbReference type="PROSITE" id="PS00134">
    <property type="entry name" value="TRYPSIN_HIS"/>
    <property type="match status" value="1"/>
</dbReference>
<dbReference type="EMBL" id="JALLPB020000188">
    <property type="protein sequence ID" value="KAL3815653.1"/>
    <property type="molecule type" value="Genomic_DNA"/>
</dbReference>